<dbReference type="CDD" id="cd10322">
    <property type="entry name" value="SLC5sbd"/>
    <property type="match status" value="1"/>
</dbReference>
<evidence type="ECO:0000256" key="6">
    <source>
        <dbReference type="ARBA" id="ARBA00023136"/>
    </source>
</evidence>
<keyword evidence="6 7" id="KW-0472">Membrane</keyword>
<dbReference type="Gene3D" id="1.20.1730.10">
    <property type="entry name" value="Sodium/glucose cotransporter"/>
    <property type="match status" value="1"/>
</dbReference>
<dbReference type="InterPro" id="IPR050277">
    <property type="entry name" value="Sodium:Solute_Symporter"/>
</dbReference>
<dbReference type="PROSITE" id="PS50283">
    <property type="entry name" value="NA_SOLUT_SYMP_3"/>
    <property type="match status" value="1"/>
</dbReference>
<accession>A0A381TKV6</accession>
<comment type="similarity">
    <text evidence="2">Belongs to the sodium:solute symporter (SSF) (TC 2.A.21) family.</text>
</comment>
<dbReference type="PANTHER" id="PTHR48086:SF7">
    <property type="entry name" value="SODIUM-SOLUTE SYMPORTER-RELATED"/>
    <property type="match status" value="1"/>
</dbReference>
<evidence type="ECO:0000256" key="1">
    <source>
        <dbReference type="ARBA" id="ARBA00004141"/>
    </source>
</evidence>
<evidence type="ECO:0000256" key="7">
    <source>
        <dbReference type="SAM" id="Phobius"/>
    </source>
</evidence>
<reference evidence="8" key="1">
    <citation type="submission" date="2018-05" db="EMBL/GenBank/DDBJ databases">
        <authorList>
            <person name="Lanie J.A."/>
            <person name="Ng W.-L."/>
            <person name="Kazmierczak K.M."/>
            <person name="Andrzejewski T.M."/>
            <person name="Davidsen T.M."/>
            <person name="Wayne K.J."/>
            <person name="Tettelin H."/>
            <person name="Glass J.I."/>
            <person name="Rusch D."/>
            <person name="Podicherti R."/>
            <person name="Tsui H.-C.T."/>
            <person name="Winkler M.E."/>
        </authorList>
    </citation>
    <scope>NUCLEOTIDE SEQUENCE</scope>
</reference>
<dbReference type="GO" id="GO:0005886">
    <property type="term" value="C:plasma membrane"/>
    <property type="evidence" value="ECO:0007669"/>
    <property type="project" value="TreeGrafter"/>
</dbReference>
<keyword evidence="4 7" id="KW-0812">Transmembrane</keyword>
<feature type="transmembrane region" description="Helical" evidence="7">
    <location>
        <begin position="86"/>
        <end position="111"/>
    </location>
</feature>
<gene>
    <name evidence="8" type="ORF">METZ01_LOCUS69022</name>
</gene>
<name>A0A381TKV6_9ZZZZ</name>
<feature type="transmembrane region" description="Helical" evidence="7">
    <location>
        <begin position="258"/>
        <end position="282"/>
    </location>
</feature>
<evidence type="ECO:0000256" key="2">
    <source>
        <dbReference type="ARBA" id="ARBA00006434"/>
    </source>
</evidence>
<evidence type="ECO:0000313" key="8">
    <source>
        <dbReference type="EMBL" id="SVA16168.1"/>
    </source>
</evidence>
<dbReference type="InterPro" id="IPR038377">
    <property type="entry name" value="Na/Glc_symporter_sf"/>
</dbReference>
<feature type="transmembrane region" description="Helical" evidence="7">
    <location>
        <begin position="168"/>
        <end position="191"/>
    </location>
</feature>
<feature type="transmembrane region" description="Helical" evidence="7">
    <location>
        <begin position="132"/>
        <end position="162"/>
    </location>
</feature>
<dbReference type="Pfam" id="PF00474">
    <property type="entry name" value="SSF"/>
    <property type="match status" value="1"/>
</dbReference>
<feature type="transmembrane region" description="Helical" evidence="7">
    <location>
        <begin position="348"/>
        <end position="369"/>
    </location>
</feature>
<feature type="transmembrane region" description="Helical" evidence="7">
    <location>
        <begin position="599"/>
        <end position="618"/>
    </location>
</feature>
<feature type="transmembrane region" description="Helical" evidence="7">
    <location>
        <begin position="52"/>
        <end position="74"/>
    </location>
</feature>
<proteinExistence type="inferred from homology"/>
<evidence type="ECO:0000256" key="5">
    <source>
        <dbReference type="ARBA" id="ARBA00022989"/>
    </source>
</evidence>
<keyword evidence="3" id="KW-0813">Transport</keyword>
<dbReference type="AlphaFoldDB" id="A0A381TKV6"/>
<dbReference type="InterPro" id="IPR001734">
    <property type="entry name" value="Na/solute_symporter"/>
</dbReference>
<evidence type="ECO:0000256" key="3">
    <source>
        <dbReference type="ARBA" id="ARBA00022448"/>
    </source>
</evidence>
<feature type="transmembrane region" description="Helical" evidence="7">
    <location>
        <begin position="198"/>
        <end position="216"/>
    </location>
</feature>
<dbReference type="EMBL" id="UINC01004691">
    <property type="protein sequence ID" value="SVA16168.1"/>
    <property type="molecule type" value="Genomic_DNA"/>
</dbReference>
<feature type="transmembrane region" description="Helical" evidence="7">
    <location>
        <begin position="405"/>
        <end position="424"/>
    </location>
</feature>
<sequence>MESALTNAASQTNFTPLDWVIVVVYLLLSVGVAFFVKRYAGNMTNFVSAGRAVGTWLGIATLTGTEMGLITVMYSAQKGFTSGFAAFHIGVIAGIVAFLIGVTGFIVVRLREHEVLTIPEYYEKRFGRRTRILGGIMLAFGGLLNMGLFLKVGAMFIVGITGMVPDSVAVNTVMVVLLALVLVYTVIGGMISVVITDYIQFVILSVGILVAGWLAIESVGPTPGFWVGWDNLFETVRTHKGEAGFNPVAADSSFGFEYVAWMFFLGIVNCALWPTAVARALAMESTTALKRQYTWSSISFAIRMIIPNLLGVCAFVFVMTKAPDLQAVFFPEEADAKAVDNLYAMPIFLGRILPAGLIGLITAAMIAAFMSTHDGYLLCWSSVITQDIIAPLFKERLDNPTRIKITRVLIVLIGLYILYWGLFYTGEEDIWDYMAVTGAIYFTGAFSLLFGGLYWHRASSTGAVLALLVGITAVLGLGPVQKAVHTFIPGSIAERNITAIDDTTIEFEAFKEPDEVEESFVRDMVVDFVMTPFEQARPWRFNGLKSWIAVVRNESGQAQAVEIRTSDPDAVKVRAWPEDFEPQVGDTVSFYKPLSGARVGLMTIGFTLFVFILGSLIFPDRKQKEATNE</sequence>
<dbReference type="PANTHER" id="PTHR48086">
    <property type="entry name" value="SODIUM/PROLINE SYMPORTER-RELATED"/>
    <property type="match status" value="1"/>
</dbReference>
<keyword evidence="5 7" id="KW-1133">Transmembrane helix</keyword>
<evidence type="ECO:0000256" key="4">
    <source>
        <dbReference type="ARBA" id="ARBA00022692"/>
    </source>
</evidence>
<feature type="transmembrane region" description="Helical" evidence="7">
    <location>
        <begin position="20"/>
        <end position="40"/>
    </location>
</feature>
<comment type="subcellular location">
    <subcellularLocation>
        <location evidence="1">Membrane</location>
        <topology evidence="1">Multi-pass membrane protein</topology>
    </subcellularLocation>
</comment>
<evidence type="ECO:0008006" key="9">
    <source>
        <dbReference type="Google" id="ProtNLM"/>
    </source>
</evidence>
<dbReference type="GO" id="GO:0022857">
    <property type="term" value="F:transmembrane transporter activity"/>
    <property type="evidence" value="ECO:0007669"/>
    <property type="project" value="InterPro"/>
</dbReference>
<protein>
    <recommendedName>
        <fullName evidence="9">Sodium:solute symporter family protein</fullName>
    </recommendedName>
</protein>
<feature type="transmembrane region" description="Helical" evidence="7">
    <location>
        <begin position="430"/>
        <end position="455"/>
    </location>
</feature>
<organism evidence="8">
    <name type="scientific">marine metagenome</name>
    <dbReference type="NCBI Taxonomy" id="408172"/>
    <lineage>
        <taxon>unclassified sequences</taxon>
        <taxon>metagenomes</taxon>
        <taxon>ecological metagenomes</taxon>
    </lineage>
</organism>
<feature type="transmembrane region" description="Helical" evidence="7">
    <location>
        <begin position="462"/>
        <end position="480"/>
    </location>
</feature>